<organism evidence="3 4">
    <name type="scientific">Emydomyces testavorans</name>
    <dbReference type="NCBI Taxonomy" id="2070801"/>
    <lineage>
        <taxon>Eukaryota</taxon>
        <taxon>Fungi</taxon>
        <taxon>Dikarya</taxon>
        <taxon>Ascomycota</taxon>
        <taxon>Pezizomycotina</taxon>
        <taxon>Eurotiomycetes</taxon>
        <taxon>Eurotiomycetidae</taxon>
        <taxon>Onygenales</taxon>
        <taxon>Nannizziopsiaceae</taxon>
        <taxon>Emydomyces</taxon>
    </lineage>
</organism>
<reference evidence="3" key="1">
    <citation type="submission" date="2023-03" db="EMBL/GenBank/DDBJ databases">
        <title>Emydomyces testavorans Genome Sequence.</title>
        <authorList>
            <person name="Hoyer L."/>
        </authorList>
    </citation>
    <scope>NUCLEOTIDE SEQUENCE</scope>
    <source>
        <strain evidence="3">16-2883</strain>
    </source>
</reference>
<evidence type="ECO:0000313" key="3">
    <source>
        <dbReference type="EMBL" id="WEW59647.1"/>
    </source>
</evidence>
<dbReference type="AlphaFoldDB" id="A0AAF0DL58"/>
<evidence type="ECO:0000259" key="2">
    <source>
        <dbReference type="Pfam" id="PF01757"/>
    </source>
</evidence>
<dbReference type="InterPro" id="IPR050879">
    <property type="entry name" value="Acyltransferase_3"/>
</dbReference>
<evidence type="ECO:0000256" key="1">
    <source>
        <dbReference type="SAM" id="Phobius"/>
    </source>
</evidence>
<keyword evidence="1" id="KW-0472">Membrane</keyword>
<dbReference type="PANTHER" id="PTHR23028:SF128">
    <property type="entry name" value="ACYLTRANSFERASE 3 DOMAIN-CONTAINING PROTEIN"/>
    <property type="match status" value="1"/>
</dbReference>
<dbReference type="Pfam" id="PF01757">
    <property type="entry name" value="Acyl_transf_3"/>
    <property type="match status" value="1"/>
</dbReference>
<feature type="transmembrane region" description="Helical" evidence="1">
    <location>
        <begin position="411"/>
        <end position="431"/>
    </location>
</feature>
<dbReference type="EMBL" id="CP120629">
    <property type="protein sequence ID" value="WEW59647.1"/>
    <property type="molecule type" value="Genomic_DNA"/>
</dbReference>
<dbReference type="InterPro" id="IPR002656">
    <property type="entry name" value="Acyl_transf_3_dom"/>
</dbReference>
<dbReference type="PANTHER" id="PTHR23028">
    <property type="entry name" value="ACETYLTRANSFERASE"/>
    <property type="match status" value="1"/>
</dbReference>
<keyword evidence="4" id="KW-1185">Reference proteome</keyword>
<proteinExistence type="predicted"/>
<feature type="transmembrane region" description="Helical" evidence="1">
    <location>
        <begin position="200"/>
        <end position="222"/>
    </location>
</feature>
<feature type="transmembrane region" description="Helical" evidence="1">
    <location>
        <begin position="328"/>
        <end position="350"/>
    </location>
</feature>
<gene>
    <name evidence="3" type="ORF">PRK78_005126</name>
</gene>
<accession>A0AAF0DL58</accession>
<name>A0AAF0DL58_9EURO</name>
<feature type="transmembrane region" description="Helical" evidence="1">
    <location>
        <begin position="81"/>
        <end position="101"/>
    </location>
</feature>
<evidence type="ECO:0000313" key="4">
    <source>
        <dbReference type="Proteomes" id="UP001219355"/>
    </source>
</evidence>
<dbReference type="GO" id="GO:0016747">
    <property type="term" value="F:acyltransferase activity, transferring groups other than amino-acyl groups"/>
    <property type="evidence" value="ECO:0007669"/>
    <property type="project" value="InterPro"/>
</dbReference>
<feature type="transmembrane region" description="Helical" evidence="1">
    <location>
        <begin position="131"/>
        <end position="153"/>
    </location>
</feature>
<feature type="transmembrane region" description="Helical" evidence="1">
    <location>
        <begin position="362"/>
        <end position="382"/>
    </location>
</feature>
<feature type="transmembrane region" description="Helical" evidence="1">
    <location>
        <begin position="280"/>
        <end position="298"/>
    </location>
</feature>
<protein>
    <recommendedName>
        <fullName evidence="2">Acyltransferase 3 domain-containing protein</fullName>
    </recommendedName>
</protein>
<keyword evidence="1" id="KW-1133">Transmembrane helix</keyword>
<sequence>MPFPISFLASLYTRLFMKSDASGSTSNSNGRNVKWLDGLRGIASFLVLLTHLARAFDYNLFNARDTEDGPTRLLQLPVLRIPWQGRIGVTIFAFLTGYVCALKPLRLARAGNHQAAFSSIAKSAFRRPVRLILPATIAMIFAWIIAQFGAFTVGRRCDSGWLRASSVQVDGSLSNEIERLFRVFLATWTNGHMDYDDHQWALLPLLKGSMMVYVTLVATMYVQYRYRMLVYTIMYFYFWQNPAPDTETFGQQFFFGMFLSDMANHQPAQSFITSRRWSRIFFSSVIAAIGLYVASYPAHNAEWCSWSNFLLQYSRYIFPPEVNVGKRYTALGVDLLILAIYLSPSVKSLLSKRFFLWLGRNSFALYLTHGTLLRTVLTWMIYGISGEPWKEWKNENGEDEHSPYLPRGSTLNFAISIPTWFALAYIVAHYWTTYVDSFCARLTQRLENHVFEQSEKPGVNGLPM</sequence>
<feature type="domain" description="Acyltransferase 3" evidence="2">
    <location>
        <begin position="34"/>
        <end position="392"/>
    </location>
</feature>
<keyword evidence="1" id="KW-0812">Transmembrane</keyword>
<dbReference type="Proteomes" id="UP001219355">
    <property type="component" value="Chromosome 3"/>
</dbReference>